<sequence length="565" mass="64947">MYLLWRHALFPIAHSIVDISYSFGGSSSVASGQHGPLANERKTRADIMKPIKSIRHSAKLLDEERDRLRKFDPKRIIGVKRRNAIEGIVPKWFKRNEKQDAELKTKTKKQPEKKHTRHSRTHRASAKKKSQSLGSSRKENRHETRNEVETRTRTHSLDSLGGHSKRQHIHEKLASQVERQMDESTTKISRRTLQTLQNDLKQSPNSCPQEGYLLPSGVSVTLVVQSSIDRIWLLSETCSRWTEPIVLVVYLQWTMLNEKAQKSTAISQIVDVNMACPQMTVVPHVHDDRDNGEGTTTYPVNIMRNRGLDVVDTSHVLILDVDLIPSGDLSHVAKDNLMDEVSMTETNGDFQVPLKALVVPAFERKVHRDPPCTNAASCQKFLRDDSRFLPLLFNDLNECIKDKDCDVFQKDMNWEGHHTTKSDSWLNGEWFEGAKENNKKTARRIKCFDSLRYEPYILLPWCPPAKSAHPEPLTPYYDERFYGYGKNKIQHISHLRLMGVSFSVLPQSFVVHHPHPESSVKRVWNDKNKNKLHKNMDKLYVQYLAELKDEYSDAKGVVPQCLTPT</sequence>
<comment type="subcellular location">
    <subcellularLocation>
        <location evidence="1">Membrane</location>
        <topology evidence="1">Single-pass type II membrane protein</topology>
    </subcellularLocation>
</comment>
<dbReference type="AlphaFoldDB" id="K0S7A3"/>
<proteinExistence type="predicted"/>
<evidence type="ECO:0000256" key="2">
    <source>
        <dbReference type="ARBA" id="ARBA00022692"/>
    </source>
</evidence>
<dbReference type="PANTHER" id="PTHR12270">
    <property type="entry name" value="GLYCOSYLTRANSFERASE-RELATED"/>
    <property type="match status" value="1"/>
</dbReference>
<reference evidence="8 9" key="1">
    <citation type="journal article" date="2012" name="Genome Biol.">
        <title>Genome and low-iron response of an oceanic diatom adapted to chronic iron limitation.</title>
        <authorList>
            <person name="Lommer M."/>
            <person name="Specht M."/>
            <person name="Roy A.S."/>
            <person name="Kraemer L."/>
            <person name="Andreson R."/>
            <person name="Gutowska M.A."/>
            <person name="Wolf J."/>
            <person name="Bergner S.V."/>
            <person name="Schilhabel M.B."/>
            <person name="Klostermeier U.C."/>
            <person name="Beiko R.G."/>
            <person name="Rosenstiel P."/>
            <person name="Hippler M."/>
            <person name="Laroche J."/>
        </authorList>
    </citation>
    <scope>NUCLEOTIDE SEQUENCE [LARGE SCALE GENOMIC DNA]</scope>
    <source>
        <strain evidence="8 9">CCMP1005</strain>
    </source>
</reference>
<organism evidence="8 9">
    <name type="scientific">Thalassiosira oceanica</name>
    <name type="common">Marine diatom</name>
    <dbReference type="NCBI Taxonomy" id="159749"/>
    <lineage>
        <taxon>Eukaryota</taxon>
        <taxon>Sar</taxon>
        <taxon>Stramenopiles</taxon>
        <taxon>Ochrophyta</taxon>
        <taxon>Bacillariophyta</taxon>
        <taxon>Coscinodiscophyceae</taxon>
        <taxon>Thalassiosirophycidae</taxon>
        <taxon>Thalassiosirales</taxon>
        <taxon>Thalassiosiraceae</taxon>
        <taxon>Thalassiosira</taxon>
    </lineage>
</organism>
<accession>K0S7A3</accession>
<keyword evidence="5" id="KW-0472">Membrane</keyword>
<dbReference type="Pfam" id="PF13896">
    <property type="entry name" value="Glyco_transf_49"/>
    <property type="match status" value="1"/>
</dbReference>
<dbReference type="EMBL" id="AGNL01020683">
    <property type="protein sequence ID" value="EJK60794.1"/>
    <property type="molecule type" value="Genomic_DNA"/>
</dbReference>
<dbReference type="Proteomes" id="UP000266841">
    <property type="component" value="Unassembled WGS sequence"/>
</dbReference>
<dbReference type="OMA" id="WLLSETC"/>
<dbReference type="InterPro" id="IPR051292">
    <property type="entry name" value="Xyl/GlcA_transferase"/>
</dbReference>
<dbReference type="eggNOG" id="KOG3765">
    <property type="taxonomic scope" value="Eukaryota"/>
</dbReference>
<name>K0S7A3_THAOC</name>
<keyword evidence="3" id="KW-0735">Signal-anchor</keyword>
<dbReference type="OrthoDB" id="205012at2759"/>
<dbReference type="GO" id="GO:0016020">
    <property type="term" value="C:membrane"/>
    <property type="evidence" value="ECO:0007669"/>
    <property type="project" value="UniProtKB-SubCell"/>
</dbReference>
<keyword evidence="9" id="KW-1185">Reference proteome</keyword>
<dbReference type="GO" id="GO:0015020">
    <property type="term" value="F:glucuronosyltransferase activity"/>
    <property type="evidence" value="ECO:0007669"/>
    <property type="project" value="TreeGrafter"/>
</dbReference>
<evidence type="ECO:0000256" key="3">
    <source>
        <dbReference type="ARBA" id="ARBA00022968"/>
    </source>
</evidence>
<feature type="compositionally biased region" description="Basic residues" evidence="7">
    <location>
        <begin position="106"/>
        <end position="130"/>
    </location>
</feature>
<evidence type="ECO:0000313" key="9">
    <source>
        <dbReference type="Proteomes" id="UP000266841"/>
    </source>
</evidence>
<evidence type="ECO:0000256" key="6">
    <source>
        <dbReference type="ARBA" id="ARBA00023180"/>
    </source>
</evidence>
<protein>
    <submittedName>
        <fullName evidence="8">Uncharacterized protein</fullName>
    </submittedName>
</protein>
<evidence type="ECO:0000256" key="4">
    <source>
        <dbReference type="ARBA" id="ARBA00022989"/>
    </source>
</evidence>
<dbReference type="PANTHER" id="PTHR12270:SF52">
    <property type="entry name" value="GLYCOSYLTRANSFERASE-LIKE PROTEIN GNT13-RELATED"/>
    <property type="match status" value="1"/>
</dbReference>
<keyword evidence="6" id="KW-0325">Glycoprotein</keyword>
<keyword evidence="4" id="KW-1133">Transmembrane helix</keyword>
<gene>
    <name evidence="8" type="ORF">THAOC_18795</name>
</gene>
<comment type="caution">
    <text evidence="8">The sequence shown here is derived from an EMBL/GenBank/DDBJ whole genome shotgun (WGS) entry which is preliminary data.</text>
</comment>
<dbReference type="GO" id="GO:0042285">
    <property type="term" value="F:xylosyltransferase activity"/>
    <property type="evidence" value="ECO:0007669"/>
    <property type="project" value="TreeGrafter"/>
</dbReference>
<evidence type="ECO:0000256" key="1">
    <source>
        <dbReference type="ARBA" id="ARBA00004606"/>
    </source>
</evidence>
<keyword evidence="2" id="KW-0812">Transmembrane</keyword>
<evidence type="ECO:0000313" key="8">
    <source>
        <dbReference type="EMBL" id="EJK60794.1"/>
    </source>
</evidence>
<evidence type="ECO:0000256" key="5">
    <source>
        <dbReference type="ARBA" id="ARBA00023136"/>
    </source>
</evidence>
<feature type="region of interest" description="Disordered" evidence="7">
    <location>
        <begin position="97"/>
        <end position="168"/>
    </location>
</feature>
<evidence type="ECO:0000256" key="7">
    <source>
        <dbReference type="SAM" id="MobiDB-lite"/>
    </source>
</evidence>
<feature type="compositionally biased region" description="Basic and acidic residues" evidence="7">
    <location>
        <begin position="136"/>
        <end position="156"/>
    </location>
</feature>
<dbReference type="GO" id="GO:0035269">
    <property type="term" value="P:protein O-linked glycosylation via mannose"/>
    <property type="evidence" value="ECO:0007669"/>
    <property type="project" value="TreeGrafter"/>
</dbReference>